<accession>E0U8B6</accession>
<dbReference type="HOGENOM" id="CLU_2022894_0_0_3"/>
<name>E0U8B6_GLOV7</name>
<proteinExistence type="predicted"/>
<dbReference type="EMBL" id="CP002198">
    <property type="protein sequence ID" value="ADN12552.1"/>
    <property type="molecule type" value="Genomic_DNA"/>
</dbReference>
<sequence>MAQNFSKPTSSSCCQSCPFFEDYQDEGGRGWCHAFNQSARRHHPKTHDCELISMEPPKTVKVQLHSKAVEEDCGYAVPVDSVVIDLKVNEITRNAIETALQSLFDLSEWVVADFWQPELESVF</sequence>
<dbReference type="AlphaFoldDB" id="E0U8B6"/>
<dbReference type="OrthoDB" id="424853at2"/>
<gene>
    <name evidence="1" type="ordered locus">Cyan7822_0512</name>
</gene>
<protein>
    <submittedName>
        <fullName evidence="1">Uncharacterized protein</fullName>
    </submittedName>
</protein>
<organism evidence="1 2">
    <name type="scientific">Gloeothece verrucosa (strain PCC 7822)</name>
    <name type="common">Cyanothece sp. (strain PCC 7822)</name>
    <dbReference type="NCBI Taxonomy" id="497965"/>
    <lineage>
        <taxon>Bacteria</taxon>
        <taxon>Bacillati</taxon>
        <taxon>Cyanobacteriota</taxon>
        <taxon>Cyanophyceae</taxon>
        <taxon>Oscillatoriophycideae</taxon>
        <taxon>Chroococcales</taxon>
        <taxon>Aphanothecaceae</taxon>
        <taxon>Gloeothece</taxon>
        <taxon>Gloeothece verrucosa</taxon>
    </lineage>
</organism>
<reference evidence="2" key="1">
    <citation type="journal article" date="2011" name="MBio">
        <title>Novel metabolic attributes of the genus Cyanothece, comprising a group of unicellular nitrogen-fixing Cyanobacteria.</title>
        <authorList>
            <person name="Bandyopadhyay A."/>
            <person name="Elvitigala T."/>
            <person name="Welsh E."/>
            <person name="Stockel J."/>
            <person name="Liberton M."/>
            <person name="Min H."/>
            <person name="Sherman L.A."/>
            <person name="Pakrasi H.B."/>
        </authorList>
    </citation>
    <scope>NUCLEOTIDE SEQUENCE [LARGE SCALE GENOMIC DNA]</scope>
    <source>
        <strain evidence="2">PCC 7822</strain>
    </source>
</reference>
<keyword evidence="2" id="KW-1185">Reference proteome</keyword>
<dbReference type="KEGG" id="cyj:Cyan7822_0512"/>
<dbReference type="Proteomes" id="UP000008206">
    <property type="component" value="Chromosome"/>
</dbReference>
<evidence type="ECO:0000313" key="2">
    <source>
        <dbReference type="Proteomes" id="UP000008206"/>
    </source>
</evidence>
<dbReference type="eggNOG" id="ENOG50320V9">
    <property type="taxonomic scope" value="Bacteria"/>
</dbReference>
<evidence type="ECO:0000313" key="1">
    <source>
        <dbReference type="EMBL" id="ADN12552.1"/>
    </source>
</evidence>